<keyword evidence="4" id="KW-1185">Reference proteome</keyword>
<dbReference type="GO" id="GO:0009143">
    <property type="term" value="P:nucleoside triphosphate catabolic process"/>
    <property type="evidence" value="ECO:0007669"/>
    <property type="project" value="InterPro"/>
</dbReference>
<dbReference type="InterPro" id="IPR029001">
    <property type="entry name" value="ITPase-like_fam"/>
</dbReference>
<dbReference type="KEGG" id="tab:CIG75_02640"/>
<name>A0A223CXQ9_9BACL</name>
<dbReference type="SUPFAM" id="SSF52972">
    <property type="entry name" value="ITPase-like"/>
    <property type="match status" value="1"/>
</dbReference>
<dbReference type="GO" id="GO:0005737">
    <property type="term" value="C:cytoplasm"/>
    <property type="evidence" value="ECO:0007669"/>
    <property type="project" value="TreeGrafter"/>
</dbReference>
<evidence type="ECO:0000256" key="2">
    <source>
        <dbReference type="ARBA" id="ARBA00022801"/>
    </source>
</evidence>
<evidence type="ECO:0000313" key="4">
    <source>
        <dbReference type="Proteomes" id="UP000214688"/>
    </source>
</evidence>
<sequence>MMLYFISGSKSKQKEMERLCVSHGIQMASTKVEINELQTKNLEELVRDKVKKAFDTLKRPLFVEHTMLQLELETGDMSHFPGALTSIIWEELGEVHFSELFGGKKAKATAMIGYCDGKKIYTFQESVCGSISPVPRGEGGFGWDRIFVPNGQARRQERTFAELELVGKKDEYSMRSAVLKKLGEHIKKEQVREQKQDFRELCKAIKDRRVILFAGAGVSMNLKLPSWGKLISTMAQVCFATEKCRVSRPFCA</sequence>
<evidence type="ECO:0000313" key="3">
    <source>
        <dbReference type="EMBL" id="ASS73987.1"/>
    </source>
</evidence>
<dbReference type="PANTHER" id="PTHR11067:SF9">
    <property type="entry name" value="INOSINE TRIPHOSPHATE PYROPHOSPHATASE"/>
    <property type="match status" value="1"/>
</dbReference>
<dbReference type="GO" id="GO:0047429">
    <property type="term" value="F:nucleoside triphosphate diphosphatase activity"/>
    <property type="evidence" value="ECO:0007669"/>
    <property type="project" value="InterPro"/>
</dbReference>
<evidence type="ECO:0000256" key="1">
    <source>
        <dbReference type="ARBA" id="ARBA00008023"/>
    </source>
</evidence>
<keyword evidence="2" id="KW-0378">Hydrolase</keyword>
<dbReference type="InterPro" id="IPR002637">
    <property type="entry name" value="RdgB/HAM1"/>
</dbReference>
<organism evidence="3 4">
    <name type="scientific">Tumebacillus algifaecis</name>
    <dbReference type="NCBI Taxonomy" id="1214604"/>
    <lineage>
        <taxon>Bacteria</taxon>
        <taxon>Bacillati</taxon>
        <taxon>Bacillota</taxon>
        <taxon>Bacilli</taxon>
        <taxon>Bacillales</taxon>
        <taxon>Alicyclobacillaceae</taxon>
        <taxon>Tumebacillus</taxon>
    </lineage>
</organism>
<dbReference type="OrthoDB" id="9795331at2"/>
<accession>A0A223CXQ9</accession>
<reference evidence="3 4" key="1">
    <citation type="journal article" date="2015" name="Int. J. Syst. Evol. Microbiol.">
        <title>Tumebacillus algifaecis sp. nov., isolated from decomposing algal scum.</title>
        <authorList>
            <person name="Wu Y.F."/>
            <person name="Zhang B."/>
            <person name="Xing P."/>
            <person name="Wu Q.L."/>
            <person name="Liu S.J."/>
        </authorList>
    </citation>
    <scope>NUCLEOTIDE SEQUENCE [LARGE SCALE GENOMIC DNA]</scope>
    <source>
        <strain evidence="3 4">THMBR28</strain>
    </source>
</reference>
<dbReference type="AlphaFoldDB" id="A0A223CXQ9"/>
<protein>
    <recommendedName>
        <fullName evidence="5">Non-canonical purine NTP pyrophosphatase</fullName>
    </recommendedName>
</protein>
<gene>
    <name evidence="3" type="ORF">CIG75_02640</name>
</gene>
<dbReference type="EMBL" id="CP022657">
    <property type="protein sequence ID" value="ASS73987.1"/>
    <property type="molecule type" value="Genomic_DNA"/>
</dbReference>
<dbReference type="Pfam" id="PF01725">
    <property type="entry name" value="Ham1p_like"/>
    <property type="match status" value="1"/>
</dbReference>
<comment type="similarity">
    <text evidence="1">Belongs to the HAM1 NTPase family.</text>
</comment>
<dbReference type="PANTHER" id="PTHR11067">
    <property type="entry name" value="INOSINE TRIPHOSPHATE PYROPHOSPHATASE/HAM1 PROTEIN"/>
    <property type="match status" value="1"/>
</dbReference>
<dbReference type="RefSeq" id="WP_094235247.1">
    <property type="nucleotide sequence ID" value="NZ_CP022657.1"/>
</dbReference>
<proteinExistence type="inferred from homology"/>
<dbReference type="Gene3D" id="3.90.950.10">
    <property type="match status" value="1"/>
</dbReference>
<dbReference type="Proteomes" id="UP000214688">
    <property type="component" value="Chromosome"/>
</dbReference>
<evidence type="ECO:0008006" key="5">
    <source>
        <dbReference type="Google" id="ProtNLM"/>
    </source>
</evidence>